<evidence type="ECO:0000313" key="3">
    <source>
        <dbReference type="Proteomes" id="UP000045782"/>
    </source>
</evidence>
<dbReference type="AlphaFoldDB" id="A0A0U0ZV85"/>
<dbReference type="RefSeq" id="WP_052525022.1">
    <property type="nucleotide sequence ID" value="NZ_CP014951.1"/>
</dbReference>
<sequence length="305" mass="33964">MIRTVFGGAAAALLAAALVGSVPLWRTPGQLPDTPLDWRANLADFQFRWTAEPGIDLASGPAVPLRAYVESWRVVLMESNMGAAYPGFEAAVPENQELTYENFIQPREVPPYMLTSTRPTLDESYGDIYRSDQQRYTSKRFYGNELLHIQSLKKVPGGWQAYVCDGLYKMFRDDGDRYSPVTTLPGWEGQPSEPLKDIRLWHVEISDAEGAVTARDQEGDASQPAQNVFTPWRIRGADPDSGWESHPDLAGSDHSESFSEFGRRRQQCSDSMPDGPDARKAKAQWTVTKPKAEKAIPGWPGLPSM</sequence>
<dbReference type="EMBL" id="CSWP01000012">
    <property type="protein sequence ID" value="CPV70865.1"/>
    <property type="molecule type" value="Genomic_DNA"/>
</dbReference>
<proteinExistence type="predicted"/>
<protein>
    <submittedName>
        <fullName evidence="2">Membrane protein</fullName>
    </submittedName>
</protein>
<evidence type="ECO:0000256" key="1">
    <source>
        <dbReference type="SAM" id="MobiDB-lite"/>
    </source>
</evidence>
<evidence type="ECO:0000313" key="2">
    <source>
        <dbReference type="EMBL" id="CPV70865.1"/>
    </source>
</evidence>
<feature type="compositionally biased region" description="Basic and acidic residues" evidence="1">
    <location>
        <begin position="235"/>
        <end position="263"/>
    </location>
</feature>
<feature type="region of interest" description="Disordered" evidence="1">
    <location>
        <begin position="235"/>
        <end position="305"/>
    </location>
</feature>
<name>A0A0U0ZV85_9MYCO</name>
<gene>
    <name evidence="2" type="ORF">ERS075579_04921</name>
</gene>
<accession>A0A0U0ZV85</accession>
<organism evidence="2 3">
    <name type="scientific">Mycobacteroides abscessus</name>
    <dbReference type="NCBI Taxonomy" id="36809"/>
    <lineage>
        <taxon>Bacteria</taxon>
        <taxon>Bacillati</taxon>
        <taxon>Actinomycetota</taxon>
        <taxon>Actinomycetes</taxon>
        <taxon>Mycobacteriales</taxon>
        <taxon>Mycobacteriaceae</taxon>
        <taxon>Mycobacteroides</taxon>
    </lineage>
</organism>
<dbReference type="Proteomes" id="UP000045782">
    <property type="component" value="Unassembled WGS sequence"/>
</dbReference>
<reference evidence="2 3" key="1">
    <citation type="submission" date="2015-03" db="EMBL/GenBank/DDBJ databases">
        <authorList>
            <person name="Murphy D."/>
        </authorList>
    </citation>
    <scope>NUCLEOTIDE SEQUENCE [LARGE SCALE GENOMIC DNA]</scope>
    <source>
        <strain evidence="2 3">PAP088</strain>
    </source>
</reference>